<feature type="domain" description="TATA-binding protein interacting (TIP20)" evidence="4">
    <location>
        <begin position="1087"/>
        <end position="1253"/>
    </location>
</feature>
<organism evidence="5 6">
    <name type="scientific">Bodo saltans</name>
    <name type="common">Flagellated protozoan</name>
    <dbReference type="NCBI Taxonomy" id="75058"/>
    <lineage>
        <taxon>Eukaryota</taxon>
        <taxon>Discoba</taxon>
        <taxon>Euglenozoa</taxon>
        <taxon>Kinetoplastea</taxon>
        <taxon>Metakinetoplastina</taxon>
        <taxon>Eubodonida</taxon>
        <taxon>Bodonidae</taxon>
        <taxon>Bodo</taxon>
    </lineage>
</organism>
<dbReference type="VEuPathDB" id="TriTrypDB:BSAL_71455"/>
<dbReference type="GO" id="GO:0010265">
    <property type="term" value="P:SCF complex assembly"/>
    <property type="evidence" value="ECO:0007669"/>
    <property type="project" value="InterPro"/>
</dbReference>
<dbReference type="InterPro" id="IPR013932">
    <property type="entry name" value="TATA-bd_TIP120"/>
</dbReference>
<dbReference type="PANTHER" id="PTHR12696">
    <property type="entry name" value="TIP120"/>
    <property type="match status" value="1"/>
</dbReference>
<evidence type="ECO:0000256" key="3">
    <source>
        <dbReference type="ARBA" id="ARBA00022786"/>
    </source>
</evidence>
<evidence type="ECO:0000313" key="6">
    <source>
        <dbReference type="Proteomes" id="UP000051952"/>
    </source>
</evidence>
<dbReference type="OMA" id="WKLRMWA"/>
<evidence type="ECO:0000256" key="1">
    <source>
        <dbReference type="ARBA" id="ARBA00007657"/>
    </source>
</evidence>
<proteinExistence type="inferred from homology"/>
<gene>
    <name evidence="5" type="ORF">BSAL_71455</name>
</gene>
<dbReference type="Pfam" id="PF08623">
    <property type="entry name" value="TIP120"/>
    <property type="match status" value="1"/>
</dbReference>
<dbReference type="InterPro" id="IPR039852">
    <property type="entry name" value="CAND1/CAND2"/>
</dbReference>
<dbReference type="OrthoDB" id="6260732at2759"/>
<dbReference type="EMBL" id="CYKH01000551">
    <property type="protein sequence ID" value="CUG06002.1"/>
    <property type="molecule type" value="Genomic_DNA"/>
</dbReference>
<accession>A0A0S4IY46</accession>
<evidence type="ECO:0000259" key="4">
    <source>
        <dbReference type="Pfam" id="PF08623"/>
    </source>
</evidence>
<keyword evidence="2" id="KW-0677">Repeat</keyword>
<evidence type="ECO:0000313" key="5">
    <source>
        <dbReference type="EMBL" id="CUG06002.1"/>
    </source>
</evidence>
<evidence type="ECO:0000256" key="2">
    <source>
        <dbReference type="ARBA" id="ARBA00022737"/>
    </source>
</evidence>
<sequence length="1276" mass="137764">MTTQFNWSRGDQSFKERMQNVDPDFRQMALYDLGSALAQAEFTINDSEQQLALTWVLKCFSDTEKNTEVVNNAVRIVGPLALKFSQRNQENLILTLSKVVCDAPPGKLTLPEATALRENAAMSLKLAAQAFAKQQSVQPDVLRATVSIIVTSIKTLARGLSAGGLEQRIIAEIFDVLSDYADVYGVDISAAHNDVFQICMQYLTADTVVRKRATKFLSRIAPHLCNELFSSVTGILTSGLKVPKTTKTFVEVCNAICRTSARRFDDVSVDLIVTSFLTELQRLLDLPEDVRDSREVDETREQILCALESFVIHCKSHIEGKLDRILKAVSAHVQWDPNFCVIDDEEMEMYDDDEGMMDFDDGDTSWKVRIASAKCLSAIVQAFAVSRPDVAAAIVEVLLNRLGERVEQVRLSVIDVLLKLIELASKGSPKSSDSLFTPATGISLAAPHSPLANLLLLHRDSIVEKVVASSRHKDLKVKLGSVIALRELFSSFGGGALVKPMIEAAVSAMEADARRQLPALRPECLALIQYLVVASFRLPAHEELRHELANKIEQRVLPFVLESLQDRFFKTSLTALRVAQQLIFLAFERPAVAGQIFSAVHQRLVAADSDVEMKRSALETIALMIAHLHQPLSAGYQDLVQQVLQYFAQLLGSETVRIAVCKSIDVLAQAPNLPLSQLSVITVELVALLRKSDRQVRENALVALNRLALNYSSTTMALPEVQNEIVNALSTSCAIEEKDLFITSQALALGASIAVAHPSVARRLIEAVIPAAVGFLSSNHIQGLALEKCIRFVSTCAVVVPESADGILTRIRNAATQSTSIMTLSVLSSAVGATIGAIAQSGNVSTVNAKLEALVNHQNKGFAFACIGSCGQHIALADNLKALLVRGNSGDANSNEDISAAAALGLGRAAASLHNASLLNDIATILTNSATSSLHRQHTLRALKESITASTQDKTKTSPLYYAPTAKAILAVLLGQVSSGAEDFFLDVVMESAGRLTSLCIEGCAPDLALAASSGANPSAATIAIGAAKFITPHGKAEEDIVASILPSLLTHLTRSATPIVRRGSIQLFHATLLNRGHLLLNLPSALIQQFLKNLFEELVVDKTLVNEVDLGPFKHRVDNGLELRKVAHECTQSLLDELQARGSAIISETLNQAGLWQFLASQFAISTGLPEEQELEVCNSSRNGLVKIAALQPSALDGAGAVIGKKTTLALNTKVKDGVDVEKTNDYMRIAVVCMIVLQRDCPNLIKDAVFAEAWKSACASDKYAAAAAIVESAR</sequence>
<dbReference type="InterPro" id="IPR011989">
    <property type="entry name" value="ARM-like"/>
</dbReference>
<dbReference type="SUPFAM" id="SSF48371">
    <property type="entry name" value="ARM repeat"/>
    <property type="match status" value="1"/>
</dbReference>
<dbReference type="Gene3D" id="1.25.10.10">
    <property type="entry name" value="Leucine-rich Repeat Variant"/>
    <property type="match status" value="1"/>
</dbReference>
<protein>
    <submittedName>
        <fullName evidence="5">GPI-anchored surface protein, putative</fullName>
    </submittedName>
</protein>
<dbReference type="Proteomes" id="UP000051952">
    <property type="component" value="Unassembled WGS sequence"/>
</dbReference>
<name>A0A0S4IY46_BODSA</name>
<keyword evidence="3" id="KW-0833">Ubl conjugation pathway</keyword>
<dbReference type="AlphaFoldDB" id="A0A0S4IY46"/>
<comment type="similarity">
    <text evidence="1">Belongs to the CAND family.</text>
</comment>
<reference evidence="6" key="1">
    <citation type="submission" date="2015-09" db="EMBL/GenBank/DDBJ databases">
        <authorList>
            <consortium name="Pathogen Informatics"/>
        </authorList>
    </citation>
    <scope>NUCLEOTIDE SEQUENCE [LARGE SCALE GENOMIC DNA]</scope>
    <source>
        <strain evidence="6">Lake Konstanz</strain>
    </source>
</reference>
<keyword evidence="6" id="KW-1185">Reference proteome</keyword>
<dbReference type="InterPro" id="IPR016024">
    <property type="entry name" value="ARM-type_fold"/>
</dbReference>